<dbReference type="OrthoDB" id="395787at2"/>
<dbReference type="NCBIfam" id="NF038029">
    <property type="entry name" value="LP_plasma"/>
    <property type="match status" value="1"/>
</dbReference>
<sequence length="571" mass="65006">MKKLLSILGTISILSYTGTSLYACAKKDFERFTDPAIADEVKRWIIAQINSENESNVAKYSFNDIFTKASLKEMAVRLLDTNISKFFYASEEATRARYTGVTIDINQPDSLLIKQFINFVEQVALDNLSTKYFTGISNSTPLETTIAGQGYASDYQSEGWYVGGTQSYFWKGTDKPNYMKSRKEQGEANFEIKSKSAGANYTDFNTMSENEKKVALKVRFKDYYTHVEVPAVIDKIITATYLHQNEIKRYGTGDNSLIYLNRNSALFNAIQSWDTISGSRWKSYVKMVWELKLDKEELDKLFNNKDTNKEPLANVEQLNSDLTNNQDILIKKLKNMFNEKNQSKIFNNMIKDGIDPIFGISGFKGFVGIDKNKNPNDIFTTLNNADTYKQKIIDTETPGIIKSGEGTDPSSYQFLDTNKRYGSVVLVLPIYAVDLMKNMNINYKNDNKNNKELSLTWYGSGGTPTDLDQAWLAQQGGIRRSLSWLYNEKCYLGTYNENGEALYNEDGTPVDITKNIKGQILKWIEYTFAQQQNLQTAAKTRLYSLAFANNPENVYSQTLYDTIGSYIIKED</sequence>
<evidence type="ECO:0008006" key="3">
    <source>
        <dbReference type="Google" id="ProtNLM"/>
    </source>
</evidence>
<dbReference type="Proteomes" id="UP000062963">
    <property type="component" value="Chromosome"/>
</dbReference>
<protein>
    <recommendedName>
        <fullName evidence="3">Lipoprotein</fullName>
    </recommendedName>
</protein>
<dbReference type="EMBL" id="CP010899">
    <property type="protein sequence ID" value="ALA97034.1"/>
    <property type="molecule type" value="Genomic_DNA"/>
</dbReference>
<organism evidence="1 2">
    <name type="scientific">Spiroplasma kunkelii CR2-3x</name>
    <dbReference type="NCBI Taxonomy" id="273035"/>
    <lineage>
        <taxon>Bacteria</taxon>
        <taxon>Bacillati</taxon>
        <taxon>Mycoplasmatota</taxon>
        <taxon>Mollicutes</taxon>
        <taxon>Entomoplasmatales</taxon>
        <taxon>Spiroplasmataceae</taxon>
        <taxon>Spiroplasma</taxon>
    </lineage>
</organism>
<dbReference type="AlphaFoldDB" id="A0A0K2JEM6"/>
<dbReference type="RefSeq" id="WP_053390397.1">
    <property type="nucleotide sequence ID" value="NZ_CP010899.1"/>
</dbReference>
<dbReference type="InterPro" id="IPR054816">
    <property type="entry name" value="Lipoprotein_mollicutes-type_CS"/>
</dbReference>
<dbReference type="PATRIC" id="fig|273035.7.peg.127"/>
<evidence type="ECO:0000313" key="2">
    <source>
        <dbReference type="Proteomes" id="UP000062963"/>
    </source>
</evidence>
<gene>
    <name evidence="1" type="ORF">SKUN_00110</name>
</gene>
<keyword evidence="2" id="KW-1185">Reference proteome</keyword>
<dbReference type="KEGG" id="skn:SKUN_00110"/>
<dbReference type="PROSITE" id="PS51257">
    <property type="entry name" value="PROKAR_LIPOPROTEIN"/>
    <property type="match status" value="1"/>
</dbReference>
<reference evidence="1 2" key="1">
    <citation type="journal article" date="2015" name="Genome Announc.">
        <title>Complete Genome Sequence of Spiroplasma kunkelii Strain CR2-3x, Causal Agent of Corn Stunt Disease in Zea mays L.</title>
        <authorList>
            <person name="Davis R.E."/>
            <person name="Shao J."/>
            <person name="Dally E.L."/>
            <person name="Zhao Y."/>
            <person name="Gasparich G.E."/>
            <person name="Gaynor B.J."/>
            <person name="Athey J.C."/>
            <person name="Harrison N.A."/>
            <person name="Donofrio N."/>
        </authorList>
    </citation>
    <scope>NUCLEOTIDE SEQUENCE [LARGE SCALE GENOMIC DNA]</scope>
    <source>
        <strain evidence="1 2">CR2-3x</strain>
    </source>
</reference>
<proteinExistence type="predicted"/>
<evidence type="ECO:0000313" key="1">
    <source>
        <dbReference type="EMBL" id="ALA97034.1"/>
    </source>
</evidence>
<dbReference type="STRING" id="273035.SKUN_00110"/>
<accession>A0A0K2JEM6</accession>
<name>A0A0K2JEM6_SPIKU</name>